<evidence type="ECO:0000313" key="6">
    <source>
        <dbReference type="WBParaSite" id="maker-E.canG7_contigs_7575-snap-gene-0.76-mRNA-1"/>
    </source>
</evidence>
<evidence type="ECO:0000256" key="1">
    <source>
        <dbReference type="ARBA" id="ARBA00004123"/>
    </source>
</evidence>
<organism evidence="5 6">
    <name type="scientific">Echinococcus canadensis</name>
    <dbReference type="NCBI Taxonomy" id="519352"/>
    <lineage>
        <taxon>Eukaryota</taxon>
        <taxon>Metazoa</taxon>
        <taxon>Spiralia</taxon>
        <taxon>Lophotrochozoa</taxon>
        <taxon>Platyhelminthes</taxon>
        <taxon>Cestoda</taxon>
        <taxon>Eucestoda</taxon>
        <taxon>Cyclophyllidea</taxon>
        <taxon>Taeniidae</taxon>
        <taxon>Echinococcus</taxon>
        <taxon>Echinococcus canadensis group</taxon>
    </lineage>
</organism>
<keyword evidence="5" id="KW-1185">Reference proteome</keyword>
<feature type="compositionally biased region" description="Acidic residues" evidence="4">
    <location>
        <begin position="291"/>
        <end position="304"/>
    </location>
</feature>
<proteinExistence type="inferred from homology"/>
<keyword evidence="3" id="KW-0539">Nucleus</keyword>
<dbReference type="AlphaFoldDB" id="A0A915EZW2"/>
<evidence type="ECO:0000313" key="5">
    <source>
        <dbReference type="Proteomes" id="UP000887562"/>
    </source>
</evidence>
<sequence>MDGGLDVKKLVNDGKLDLKLFKQECSALKSSLDTTWQRKKSKQSVSGSTFSKHIIALKAINRLSSGSETSVKLLIRFVTLRDSTTLSQKKLAVDQKTRELQNLLYELEHLKESIQTCLGFRSLHEEISLIPVEEYAKTVCTSEACKSEHQQTLDRLYWELQQRKKLFSFDIICFGRLHSNLNEISKSMAQVKEKIATKQAYLDRIGGNLRNILESTRALDSEMGFKISENEETFQSAFALPPPLYIIYSKLSAYIDVVVFGLDLQRRVTVKIVGDSELARSVNSAASSNVDEVDADSSEVDDQDGLLLKRKKTHRKSKRIGAEDEERPQHKTDSPHPLSVVVHIATGSDAKWANLQLTLTFTWLMRARLVTVKEEVHEIEKLCPLSQTARDLLSSEGLLAHLQCGGEASRWEGGEAVAGGTGPASFLPLSSGDDDGGRAYAWAQHLGGLQCLPYLDSARDTLFHASTSSSVTASSSATSVEPFGFIDSWFTALCRRLESRMSLNAEIHAIESGVLNLSENQKPFFPISKDICLSTWDRVTFKDISTWPRAQTFMALDLIQPSDAIFKCQMAFRGKDVLTIGASIPASYPDDPSLIFLASETDAFPAGDLTAMHIQEMETEVNCYWREMPCEDGRTALDEAAMGVSEEVFTAGSNNKPENLLTCQLARIASCLPIFLTKDDLEIKTLCPQGGVRYRTRSRPLKFLPRLGVFTFR</sequence>
<dbReference type="PANTHER" id="PTHR13375">
    <property type="entry name" value="FMS INTERACTING PROTEIN"/>
    <property type="match status" value="1"/>
</dbReference>
<accession>A0A915EZW2</accession>
<dbReference type="PANTHER" id="PTHR13375:SF3">
    <property type="entry name" value="THO COMPLEX SUBUNIT 5 HOMOLOG"/>
    <property type="match status" value="1"/>
</dbReference>
<comment type="similarity">
    <text evidence="2">Belongs to the THOC5 family.</text>
</comment>
<feature type="compositionally biased region" description="Basic residues" evidence="4">
    <location>
        <begin position="308"/>
        <end position="319"/>
    </location>
</feature>
<dbReference type="GO" id="GO:0000445">
    <property type="term" value="C:THO complex part of transcription export complex"/>
    <property type="evidence" value="ECO:0007669"/>
    <property type="project" value="TreeGrafter"/>
</dbReference>
<evidence type="ECO:0000256" key="4">
    <source>
        <dbReference type="SAM" id="MobiDB-lite"/>
    </source>
</evidence>
<evidence type="ECO:0000256" key="2">
    <source>
        <dbReference type="ARBA" id="ARBA00008044"/>
    </source>
</evidence>
<dbReference type="Proteomes" id="UP000887562">
    <property type="component" value="Unplaced"/>
</dbReference>
<dbReference type="GO" id="GO:0003729">
    <property type="term" value="F:mRNA binding"/>
    <property type="evidence" value="ECO:0007669"/>
    <property type="project" value="TreeGrafter"/>
</dbReference>
<dbReference type="WBParaSite" id="maker-E.canG7_contigs_7575-snap-gene-0.76-mRNA-1">
    <property type="protein sequence ID" value="maker-E.canG7_contigs_7575-snap-gene-0.76-mRNA-1"/>
    <property type="gene ID" value="EcG7_01601"/>
</dbReference>
<evidence type="ECO:0000256" key="3">
    <source>
        <dbReference type="ARBA" id="ARBA00023242"/>
    </source>
</evidence>
<dbReference type="InterPro" id="IPR019163">
    <property type="entry name" value="THO_Thoc5"/>
</dbReference>
<dbReference type="GO" id="GO:0006406">
    <property type="term" value="P:mRNA export from nucleus"/>
    <property type="evidence" value="ECO:0007669"/>
    <property type="project" value="TreeGrafter"/>
</dbReference>
<feature type="region of interest" description="Disordered" evidence="4">
    <location>
        <begin position="289"/>
        <end position="335"/>
    </location>
</feature>
<dbReference type="Pfam" id="PF09766">
    <property type="entry name" value="FmiP_Thoc5"/>
    <property type="match status" value="1"/>
</dbReference>
<reference evidence="6" key="1">
    <citation type="submission" date="2022-11" db="UniProtKB">
        <authorList>
            <consortium name="WormBaseParasite"/>
        </authorList>
    </citation>
    <scope>IDENTIFICATION</scope>
</reference>
<protein>
    <submittedName>
        <fullName evidence="6">THO complex subunit 5</fullName>
    </submittedName>
</protein>
<comment type="subcellular location">
    <subcellularLocation>
        <location evidence="1">Nucleus</location>
    </subcellularLocation>
</comment>
<name>A0A915EZW2_9CEST</name>